<sequence>MRIVLATTGQPSTNPRLVKEANALVEAGYSVKVYYSYWADWAADTDRQLLETVKWEYELIGGAPYTDQITFILNKITFKFYQKISKYFNLSLAKSRNKTFDRLVKILKEEKANHYIAHNLGALVPIALAAKHNQSSFSFDAEDFHRGQYSQTCRDQDIEIRLENEYLPKARFVTTASSLITKHYQDLYPNQKFTTINNVFSKKEFKNTTLANNTDPLKLFWFSQTIGTNRGIEDVIEAIGLCSSNDIKLTLLGSISSENFSYFRKIVKEFGLQDHQFEIISPVSPKEIFEIAKYHDIGLALEPAFNLNNDLALSNKIFTYLSVGLTVIASETQAQRLFFEENSDIGITYCIGDVISLSKIIQGFIDDKKLLKQYKRNAYTIAETRFNWELECKKFISLINETFSK</sequence>
<evidence type="ECO:0000313" key="2">
    <source>
        <dbReference type="EMBL" id="SOD18616.1"/>
    </source>
</evidence>
<proteinExistence type="predicted"/>
<dbReference type="RefSeq" id="WP_097132907.1">
    <property type="nucleotide sequence ID" value="NZ_OCMT01000003.1"/>
</dbReference>
<dbReference type="AlphaFoldDB" id="A0A286A9N0"/>
<dbReference type="Proteomes" id="UP000219281">
    <property type="component" value="Unassembled WGS sequence"/>
</dbReference>
<feature type="domain" description="Spore protein YkvP/CgeB glycosyl transferase-like" evidence="1">
    <location>
        <begin position="245"/>
        <end position="389"/>
    </location>
</feature>
<dbReference type="SUPFAM" id="SSF53756">
    <property type="entry name" value="UDP-Glycosyltransferase/glycogen phosphorylase"/>
    <property type="match status" value="1"/>
</dbReference>
<gene>
    <name evidence="2" type="ORF">SAMN06297358_3098</name>
</gene>
<evidence type="ECO:0000313" key="3">
    <source>
        <dbReference type="Proteomes" id="UP000219281"/>
    </source>
</evidence>
<protein>
    <submittedName>
        <fullName evidence="2">Glycosyltransferase involved in cell wall bisynthesis</fullName>
    </submittedName>
</protein>
<evidence type="ECO:0000259" key="1">
    <source>
        <dbReference type="Pfam" id="PF13524"/>
    </source>
</evidence>
<keyword evidence="2" id="KW-0808">Transferase</keyword>
<reference evidence="3" key="1">
    <citation type="submission" date="2017-09" db="EMBL/GenBank/DDBJ databases">
        <authorList>
            <person name="Varghese N."/>
            <person name="Submissions S."/>
        </authorList>
    </citation>
    <scope>NUCLEOTIDE SEQUENCE [LARGE SCALE GENOMIC DNA]</scope>
    <source>
        <strain evidence="3">CGMCC 1.12803</strain>
    </source>
</reference>
<accession>A0A286A9N0</accession>
<dbReference type="GO" id="GO:0016740">
    <property type="term" value="F:transferase activity"/>
    <property type="evidence" value="ECO:0007669"/>
    <property type="project" value="UniProtKB-KW"/>
</dbReference>
<dbReference type="InterPro" id="IPR055259">
    <property type="entry name" value="YkvP/CgeB_Glyco_trans-like"/>
</dbReference>
<dbReference type="Gene3D" id="3.40.50.2000">
    <property type="entry name" value="Glycogen Phosphorylase B"/>
    <property type="match status" value="2"/>
</dbReference>
<name>A0A286A9N0_9SPHI</name>
<keyword evidence="3" id="KW-1185">Reference proteome</keyword>
<organism evidence="2 3">
    <name type="scientific">Pedobacter xixiisoli</name>
    <dbReference type="NCBI Taxonomy" id="1476464"/>
    <lineage>
        <taxon>Bacteria</taxon>
        <taxon>Pseudomonadati</taxon>
        <taxon>Bacteroidota</taxon>
        <taxon>Sphingobacteriia</taxon>
        <taxon>Sphingobacteriales</taxon>
        <taxon>Sphingobacteriaceae</taxon>
        <taxon>Pedobacter</taxon>
    </lineage>
</organism>
<dbReference type="Pfam" id="PF13524">
    <property type="entry name" value="Glyco_trans_1_2"/>
    <property type="match status" value="1"/>
</dbReference>
<dbReference type="OrthoDB" id="1406894at2"/>
<dbReference type="EMBL" id="OCMT01000003">
    <property type="protein sequence ID" value="SOD18616.1"/>
    <property type="molecule type" value="Genomic_DNA"/>
</dbReference>